<dbReference type="EMBL" id="JAATIP010000126">
    <property type="protein sequence ID" value="KAF4369564.1"/>
    <property type="molecule type" value="Genomic_DNA"/>
</dbReference>
<organism evidence="1 2">
    <name type="scientific">Cannabis sativa</name>
    <name type="common">Hemp</name>
    <name type="synonym">Marijuana</name>
    <dbReference type="NCBI Taxonomy" id="3483"/>
    <lineage>
        <taxon>Eukaryota</taxon>
        <taxon>Viridiplantae</taxon>
        <taxon>Streptophyta</taxon>
        <taxon>Embryophyta</taxon>
        <taxon>Tracheophyta</taxon>
        <taxon>Spermatophyta</taxon>
        <taxon>Magnoliopsida</taxon>
        <taxon>eudicotyledons</taxon>
        <taxon>Gunneridae</taxon>
        <taxon>Pentapetalae</taxon>
        <taxon>rosids</taxon>
        <taxon>fabids</taxon>
        <taxon>Rosales</taxon>
        <taxon>Cannabaceae</taxon>
        <taxon>Cannabis</taxon>
    </lineage>
</organism>
<reference evidence="1 2" key="1">
    <citation type="journal article" date="2020" name="bioRxiv">
        <title>Sequence and annotation of 42 cannabis genomes reveals extensive copy number variation in cannabinoid synthesis and pathogen resistance genes.</title>
        <authorList>
            <person name="Mckernan K.J."/>
            <person name="Helbert Y."/>
            <person name="Kane L.T."/>
            <person name="Ebling H."/>
            <person name="Zhang L."/>
            <person name="Liu B."/>
            <person name="Eaton Z."/>
            <person name="Mclaughlin S."/>
            <person name="Kingan S."/>
            <person name="Baybayan P."/>
            <person name="Concepcion G."/>
            <person name="Jordan M."/>
            <person name="Riva A."/>
            <person name="Barbazuk W."/>
            <person name="Harkins T."/>
        </authorList>
    </citation>
    <scope>NUCLEOTIDE SEQUENCE [LARGE SCALE GENOMIC DNA]</scope>
    <source>
        <strain evidence="2">cv. Jamaican Lion 4</strain>
        <tissue evidence="1">Leaf</tissue>
    </source>
</reference>
<accession>A0A7J6FFT5</accession>
<name>A0A7J6FFT5_CANSA</name>
<dbReference type="Proteomes" id="UP000525078">
    <property type="component" value="Unassembled WGS sequence"/>
</dbReference>
<proteinExistence type="predicted"/>
<gene>
    <name evidence="1" type="ORF">F8388_019433</name>
</gene>
<evidence type="ECO:0000313" key="2">
    <source>
        <dbReference type="Proteomes" id="UP000525078"/>
    </source>
</evidence>
<protein>
    <submittedName>
        <fullName evidence="1">Uncharacterized protein</fullName>
    </submittedName>
</protein>
<evidence type="ECO:0000313" key="1">
    <source>
        <dbReference type="EMBL" id="KAF4369564.1"/>
    </source>
</evidence>
<sequence length="69" mass="7759">MADAFFVPFFSSLSFNTHGSKLIGLIVNCSYVEIHIIENLNISNLSIFFQLQGQVCLFMHHNVLNEPSA</sequence>
<comment type="caution">
    <text evidence="1">The sequence shown here is derived from an EMBL/GenBank/DDBJ whole genome shotgun (WGS) entry which is preliminary data.</text>
</comment>
<dbReference type="AlphaFoldDB" id="A0A7J6FFT5"/>